<evidence type="ECO:0000256" key="1">
    <source>
        <dbReference type="ARBA" id="ARBA00004115"/>
    </source>
</evidence>
<dbReference type="InterPro" id="IPR005595">
    <property type="entry name" value="TRAP_alpha"/>
</dbReference>
<dbReference type="PANTHER" id="PTHR12924:SF0">
    <property type="entry name" value="TRANSLOCON-ASSOCIATED PROTEIN SUBUNIT ALPHA"/>
    <property type="match status" value="1"/>
</dbReference>
<feature type="region of interest" description="Disordered" evidence="7">
    <location>
        <begin position="30"/>
        <end position="50"/>
    </location>
</feature>
<sequence>MRSSRQTSWLLFLALLLVLCAWLPGTTHAAEEAETNPPAENDGDDVYGGDESDDGAVMARAIFPNSAGVVNPTLPAGTPTDALLAYRHQQAGHRHTVVLIAGYLSPHNAYGDVIQNFSIVRHARPVDPAETVSFQYRFTPDAMLEPNDYNLVLGLYCHDNITNNTFFVTAFNGTVSVDESLTTDPKTILTYITLLALFGGVAYFVASKLGLVAVLKGMRNGGSKGRRRVEVGTNGEGYDPDYIAREHQVYRETVLQRNASSSPKKKN</sequence>
<dbReference type="PANTHER" id="PTHR12924">
    <property type="entry name" value="TRANSLOCON-ASSOCIATED PROTEIN, ALPHA SUBUNIT"/>
    <property type="match status" value="1"/>
</dbReference>
<keyword evidence="5 8" id="KW-1133">Transmembrane helix</keyword>
<feature type="signal peptide" evidence="9">
    <location>
        <begin position="1"/>
        <end position="29"/>
    </location>
</feature>
<dbReference type="GeneID" id="39986399"/>
<dbReference type="RefSeq" id="XP_028881943.1">
    <property type="nucleotide sequence ID" value="XM_029026619.1"/>
</dbReference>
<dbReference type="AlphaFoldDB" id="A0A1X0NT38"/>
<comment type="caution">
    <text evidence="10">The sequence shown here is derived from an EMBL/GenBank/DDBJ whole genome shotgun (WGS) entry which is preliminary data.</text>
</comment>
<dbReference type="VEuPathDB" id="TriTrypDB:TM35_000191210"/>
<protein>
    <submittedName>
        <fullName evidence="10">Uncharacterized protein</fullName>
    </submittedName>
</protein>
<evidence type="ECO:0000256" key="2">
    <source>
        <dbReference type="ARBA" id="ARBA00022692"/>
    </source>
</evidence>
<proteinExistence type="predicted"/>
<dbReference type="Proteomes" id="UP000192257">
    <property type="component" value="Unassembled WGS sequence"/>
</dbReference>
<evidence type="ECO:0000256" key="9">
    <source>
        <dbReference type="SAM" id="SignalP"/>
    </source>
</evidence>
<feature type="compositionally biased region" description="Acidic residues" evidence="7">
    <location>
        <begin position="41"/>
        <end position="50"/>
    </location>
</feature>
<keyword evidence="4" id="KW-0256">Endoplasmic reticulum</keyword>
<evidence type="ECO:0000313" key="11">
    <source>
        <dbReference type="Proteomes" id="UP000192257"/>
    </source>
</evidence>
<dbReference type="Pfam" id="PF03896">
    <property type="entry name" value="TRAP_alpha"/>
    <property type="match status" value="1"/>
</dbReference>
<dbReference type="EMBL" id="NBCO01000019">
    <property type="protein sequence ID" value="ORC87877.1"/>
    <property type="molecule type" value="Genomic_DNA"/>
</dbReference>
<organism evidence="10 11">
    <name type="scientific">Trypanosoma theileri</name>
    <dbReference type="NCBI Taxonomy" id="67003"/>
    <lineage>
        <taxon>Eukaryota</taxon>
        <taxon>Discoba</taxon>
        <taxon>Euglenozoa</taxon>
        <taxon>Kinetoplastea</taxon>
        <taxon>Metakinetoplastina</taxon>
        <taxon>Trypanosomatida</taxon>
        <taxon>Trypanosomatidae</taxon>
        <taxon>Trypanosoma</taxon>
    </lineage>
</organism>
<feature type="transmembrane region" description="Helical" evidence="8">
    <location>
        <begin position="188"/>
        <end position="215"/>
    </location>
</feature>
<comment type="subcellular location">
    <subcellularLocation>
        <location evidence="1">Endoplasmic reticulum membrane</location>
        <topology evidence="1">Single-pass type I membrane protein</topology>
    </subcellularLocation>
</comment>
<gene>
    <name evidence="10" type="ORF">TM35_000191210</name>
</gene>
<evidence type="ECO:0000256" key="6">
    <source>
        <dbReference type="ARBA" id="ARBA00023136"/>
    </source>
</evidence>
<keyword evidence="2 8" id="KW-0812">Transmembrane</keyword>
<evidence type="ECO:0000256" key="4">
    <source>
        <dbReference type="ARBA" id="ARBA00022824"/>
    </source>
</evidence>
<reference evidence="10 11" key="1">
    <citation type="submission" date="2017-03" db="EMBL/GenBank/DDBJ databases">
        <title>An alternative strategy for trypanosome survival in the mammalian bloodstream revealed through genome and transcriptome analysis of the ubiquitous bovine parasite Trypanosoma (Megatrypanum) theileri.</title>
        <authorList>
            <person name="Kelly S."/>
            <person name="Ivens A."/>
            <person name="Mott A."/>
            <person name="O'Neill E."/>
            <person name="Emms D."/>
            <person name="Macleod O."/>
            <person name="Voorheis P."/>
            <person name="Matthews J."/>
            <person name="Matthews K."/>
            <person name="Carrington M."/>
        </authorList>
    </citation>
    <scope>NUCLEOTIDE SEQUENCE [LARGE SCALE GENOMIC DNA]</scope>
    <source>
        <strain evidence="10">Edinburgh</strain>
    </source>
</reference>
<evidence type="ECO:0000256" key="7">
    <source>
        <dbReference type="SAM" id="MobiDB-lite"/>
    </source>
</evidence>
<keyword evidence="3 9" id="KW-0732">Signal</keyword>
<evidence type="ECO:0000256" key="3">
    <source>
        <dbReference type="ARBA" id="ARBA00022729"/>
    </source>
</evidence>
<evidence type="ECO:0000256" key="8">
    <source>
        <dbReference type="SAM" id="Phobius"/>
    </source>
</evidence>
<evidence type="ECO:0000313" key="10">
    <source>
        <dbReference type="EMBL" id="ORC87877.1"/>
    </source>
</evidence>
<keyword evidence="11" id="KW-1185">Reference proteome</keyword>
<dbReference type="GO" id="GO:0005789">
    <property type="term" value="C:endoplasmic reticulum membrane"/>
    <property type="evidence" value="ECO:0007669"/>
    <property type="project" value="UniProtKB-SubCell"/>
</dbReference>
<evidence type="ECO:0000256" key="5">
    <source>
        <dbReference type="ARBA" id="ARBA00022989"/>
    </source>
</evidence>
<feature type="chain" id="PRO_5012145599" evidence="9">
    <location>
        <begin position="30"/>
        <end position="267"/>
    </location>
</feature>
<accession>A0A1X0NT38</accession>
<dbReference type="STRING" id="67003.A0A1X0NT38"/>
<name>A0A1X0NT38_9TRYP</name>
<keyword evidence="6 8" id="KW-0472">Membrane</keyword>
<dbReference type="OrthoDB" id="1926781at2759"/>